<accession>A0A8X6UR09</accession>
<organism evidence="1 2">
    <name type="scientific">Nephila pilipes</name>
    <name type="common">Giant wood spider</name>
    <name type="synonym">Nephila maculata</name>
    <dbReference type="NCBI Taxonomy" id="299642"/>
    <lineage>
        <taxon>Eukaryota</taxon>
        <taxon>Metazoa</taxon>
        <taxon>Ecdysozoa</taxon>
        <taxon>Arthropoda</taxon>
        <taxon>Chelicerata</taxon>
        <taxon>Arachnida</taxon>
        <taxon>Araneae</taxon>
        <taxon>Araneomorphae</taxon>
        <taxon>Entelegynae</taxon>
        <taxon>Araneoidea</taxon>
        <taxon>Nephilidae</taxon>
        <taxon>Nephila</taxon>
    </lineage>
</organism>
<sequence>MTESVCSFPAIPHSPLFWALFQSSSCHGSRARAIATDGTGFGRWKTEGGQSRRTPNPAAFDPTYPPIEDWGHDPSATEQVVVGGDAYSFQRKCRKLTYPFSASCSGYSASNGVPAPPQIVSIRQSEGSSSGMQLSVCCSRSCVSSGVGGPRKAARPAVDDGEESCKMLEKDVGIFPCKATWQMHARLFMWLIMKVEHKGQNDSAPGTCFL</sequence>
<gene>
    <name evidence="1" type="ORF">NPIL_106111</name>
</gene>
<reference evidence="1" key="1">
    <citation type="submission" date="2020-08" db="EMBL/GenBank/DDBJ databases">
        <title>Multicomponent nature underlies the extraordinary mechanical properties of spider dragline silk.</title>
        <authorList>
            <person name="Kono N."/>
            <person name="Nakamura H."/>
            <person name="Mori M."/>
            <person name="Yoshida Y."/>
            <person name="Ohtoshi R."/>
            <person name="Malay A.D."/>
            <person name="Moran D.A.P."/>
            <person name="Tomita M."/>
            <person name="Numata K."/>
            <person name="Arakawa K."/>
        </authorList>
    </citation>
    <scope>NUCLEOTIDE SEQUENCE</scope>
</reference>
<evidence type="ECO:0000313" key="1">
    <source>
        <dbReference type="EMBL" id="GFU39051.1"/>
    </source>
</evidence>
<proteinExistence type="predicted"/>
<dbReference type="AlphaFoldDB" id="A0A8X6UR09"/>
<name>A0A8X6UR09_NEPPI</name>
<dbReference type="EMBL" id="BMAW01131348">
    <property type="protein sequence ID" value="GFU39051.1"/>
    <property type="molecule type" value="Genomic_DNA"/>
</dbReference>
<comment type="caution">
    <text evidence="1">The sequence shown here is derived from an EMBL/GenBank/DDBJ whole genome shotgun (WGS) entry which is preliminary data.</text>
</comment>
<keyword evidence="2" id="KW-1185">Reference proteome</keyword>
<evidence type="ECO:0000313" key="2">
    <source>
        <dbReference type="Proteomes" id="UP000887013"/>
    </source>
</evidence>
<dbReference type="Proteomes" id="UP000887013">
    <property type="component" value="Unassembled WGS sequence"/>
</dbReference>
<protein>
    <submittedName>
        <fullName evidence="1">Uncharacterized protein</fullName>
    </submittedName>
</protein>